<name>A0A1X8W7E6_SALEN</name>
<dbReference type="Proteomes" id="UP000037735">
    <property type="component" value="Unassembled WGS sequence"/>
</dbReference>
<gene>
    <name evidence="1" type="ORF">ABA47_3704</name>
</gene>
<sequence>MIRTEDVRLVFRPEALNMEMSSPVMITATGEWESGKTATWMLDKRGEQPPHEDKTAAQLTRWGEQLQTLVREEHNLLQVELLLMLYLGTARLWYQERYEAQPTEQRLDNSAFSRLSGYDDCLSATSNYKQFEQWYSWLWHSYREHQITQLESPSTKLKEDVRIRG</sequence>
<evidence type="ECO:0000313" key="1">
    <source>
        <dbReference type="EMBL" id="KOX82571.1"/>
    </source>
</evidence>
<proteinExistence type="predicted"/>
<protein>
    <submittedName>
        <fullName evidence="1">Uncharacterized protein</fullName>
    </submittedName>
</protein>
<organism evidence="1 2">
    <name type="scientific">Salmonella enteritidis</name>
    <dbReference type="NCBI Taxonomy" id="149539"/>
    <lineage>
        <taxon>Bacteria</taxon>
        <taxon>Pseudomonadati</taxon>
        <taxon>Pseudomonadota</taxon>
        <taxon>Gammaproteobacteria</taxon>
        <taxon>Enterobacterales</taxon>
        <taxon>Enterobacteriaceae</taxon>
        <taxon>Salmonella</taxon>
    </lineage>
</organism>
<comment type="caution">
    <text evidence="1">The sequence shown here is derived from an EMBL/GenBank/DDBJ whole genome shotgun (WGS) entry which is preliminary data.</text>
</comment>
<evidence type="ECO:0000313" key="2">
    <source>
        <dbReference type="Proteomes" id="UP000037735"/>
    </source>
</evidence>
<dbReference type="EMBL" id="LIHI01000007">
    <property type="protein sequence ID" value="KOX82571.1"/>
    <property type="molecule type" value="Genomic_DNA"/>
</dbReference>
<accession>A0A1X8W7E6</accession>
<reference evidence="1 2" key="1">
    <citation type="submission" date="2015-08" db="EMBL/GenBank/DDBJ databases">
        <title>Draft genome sequence of a Salmonella Enteritidis strain from day-old chicks.</title>
        <authorList>
            <person name="Clemente L."/>
            <person name="Jones-Dias D."/>
            <person name="Egas C."/>
            <person name="Fookes M."/>
            <person name="Thomson N.R."/>
            <person name="Manageiro V."/>
            <person name="Canica M."/>
        </authorList>
    </citation>
    <scope>NUCLEOTIDE SEQUENCE [LARGE SCALE GENOMIC DNA]</scope>
    <source>
        <strain evidence="1 2">LV60</strain>
    </source>
</reference>
<dbReference type="AlphaFoldDB" id="A0A1X8W7E6"/>